<dbReference type="AlphaFoldDB" id="A0A4R7ZEL7"/>
<organism evidence="1 2">
    <name type="scientific">Breznakia blatticola</name>
    <dbReference type="NCBI Taxonomy" id="1754012"/>
    <lineage>
        <taxon>Bacteria</taxon>
        <taxon>Bacillati</taxon>
        <taxon>Bacillota</taxon>
        <taxon>Erysipelotrichia</taxon>
        <taxon>Erysipelotrichales</taxon>
        <taxon>Erysipelotrichaceae</taxon>
        <taxon>Breznakia</taxon>
    </lineage>
</organism>
<dbReference type="Proteomes" id="UP000294743">
    <property type="component" value="Unassembled WGS sequence"/>
</dbReference>
<dbReference type="Pfam" id="PF16277">
    <property type="entry name" value="DUF4926"/>
    <property type="match status" value="1"/>
</dbReference>
<dbReference type="EMBL" id="SODD01000034">
    <property type="protein sequence ID" value="TDW14691.1"/>
    <property type="molecule type" value="Genomic_DNA"/>
</dbReference>
<sequence length="66" mass="7648">MKFRELDTVKVTKDINGKVKKDMVGVIVYATEGYDIYEVEFLDIEGYTIDLQTINEENLELISNNE</sequence>
<dbReference type="OrthoDB" id="983005at2"/>
<keyword evidence="2" id="KW-1185">Reference proteome</keyword>
<evidence type="ECO:0000313" key="2">
    <source>
        <dbReference type="Proteomes" id="UP000294743"/>
    </source>
</evidence>
<protein>
    <submittedName>
        <fullName evidence="1">Uncharacterized protein DUF4926</fullName>
    </submittedName>
</protein>
<reference evidence="1 2" key="1">
    <citation type="submission" date="2019-03" db="EMBL/GenBank/DDBJ databases">
        <title>Genomic Encyclopedia of Type Strains, Phase IV (KMG-IV): sequencing the most valuable type-strain genomes for metagenomic binning, comparative biology and taxonomic classification.</title>
        <authorList>
            <person name="Goeker M."/>
        </authorList>
    </citation>
    <scope>NUCLEOTIDE SEQUENCE [LARGE SCALE GENOMIC DNA]</scope>
    <source>
        <strain evidence="1 2">DSM 28867</strain>
    </source>
</reference>
<dbReference type="InterPro" id="IPR032568">
    <property type="entry name" value="DUF4926"/>
</dbReference>
<comment type="caution">
    <text evidence="1">The sequence shown here is derived from an EMBL/GenBank/DDBJ whole genome shotgun (WGS) entry which is preliminary data.</text>
</comment>
<proteinExistence type="predicted"/>
<gene>
    <name evidence="1" type="ORF">EDD63_1341</name>
</gene>
<evidence type="ECO:0000313" key="1">
    <source>
        <dbReference type="EMBL" id="TDW14691.1"/>
    </source>
</evidence>
<dbReference type="RefSeq" id="WP_134170462.1">
    <property type="nucleotide sequence ID" value="NZ_SODD01000034.1"/>
</dbReference>
<accession>A0A4R7ZEL7</accession>
<name>A0A4R7ZEL7_9FIRM</name>